<dbReference type="AlphaFoldDB" id="V4LZP5"/>
<dbReference type="GO" id="GO:0005634">
    <property type="term" value="C:nucleus"/>
    <property type="evidence" value="ECO:0007669"/>
    <property type="project" value="UniProtKB-SubCell"/>
</dbReference>
<protein>
    <recommendedName>
        <fullName evidence="1">DNA-directed RNA polymerase subunit</fullName>
    </recommendedName>
</protein>
<gene>
    <name evidence="2" type="ORF">EUTSA_v10026282mg</name>
</gene>
<name>V4LZP5_EUTSA</name>
<dbReference type="Proteomes" id="UP000030689">
    <property type="component" value="Unassembled WGS sequence"/>
</dbReference>
<keyword evidence="1" id="KW-0804">Transcription</keyword>
<accession>V4LZP5</accession>
<dbReference type="STRING" id="72664.V4LZP5"/>
<dbReference type="OMA" id="MESSEYI"/>
<dbReference type="Gramene" id="ESQ56150">
    <property type="protein sequence ID" value="ESQ56150"/>
    <property type="gene ID" value="EUTSA_v10026282mg"/>
</dbReference>
<organism evidence="2 3">
    <name type="scientific">Eutrema salsugineum</name>
    <name type="common">Saltwater cress</name>
    <name type="synonym">Sisymbrium salsugineum</name>
    <dbReference type="NCBI Taxonomy" id="72664"/>
    <lineage>
        <taxon>Eukaryota</taxon>
        <taxon>Viridiplantae</taxon>
        <taxon>Streptophyta</taxon>
        <taxon>Embryophyta</taxon>
        <taxon>Tracheophyta</taxon>
        <taxon>Spermatophyta</taxon>
        <taxon>Magnoliopsida</taxon>
        <taxon>eudicotyledons</taxon>
        <taxon>Gunneridae</taxon>
        <taxon>Pentapetalae</taxon>
        <taxon>rosids</taxon>
        <taxon>malvids</taxon>
        <taxon>Brassicales</taxon>
        <taxon>Brassicaceae</taxon>
        <taxon>Eutremeae</taxon>
        <taxon>Eutrema</taxon>
    </lineage>
</organism>
<evidence type="ECO:0000313" key="3">
    <source>
        <dbReference type="Proteomes" id="UP000030689"/>
    </source>
</evidence>
<dbReference type="GO" id="GO:0003727">
    <property type="term" value="F:single-stranded RNA binding"/>
    <property type="evidence" value="ECO:0007669"/>
    <property type="project" value="TreeGrafter"/>
</dbReference>
<evidence type="ECO:0000313" key="2">
    <source>
        <dbReference type="EMBL" id="ESQ56150.1"/>
    </source>
</evidence>
<comment type="function">
    <text evidence="1">DNA-dependent RNA polymerase which catalyzes the transcription of DNA into RNA using the four ribonucleoside triphosphates as substrates.</text>
</comment>
<comment type="subcellular location">
    <subcellularLocation>
        <location evidence="1">Nucleus</location>
    </subcellularLocation>
</comment>
<dbReference type="eggNOG" id="KOG3298">
    <property type="taxonomic scope" value="Eukaryota"/>
</dbReference>
<dbReference type="Gene3D" id="2.40.50.140">
    <property type="entry name" value="Nucleic acid-binding proteins"/>
    <property type="match status" value="1"/>
</dbReference>
<proteinExistence type="predicted"/>
<reference evidence="2 3" key="1">
    <citation type="journal article" date="2013" name="Front. Plant Sci.">
        <title>The Reference Genome of the Halophytic Plant Eutrema salsugineum.</title>
        <authorList>
            <person name="Yang R."/>
            <person name="Jarvis D.E."/>
            <person name="Chen H."/>
            <person name="Beilstein M.A."/>
            <person name="Grimwood J."/>
            <person name="Jenkins J."/>
            <person name="Shu S."/>
            <person name="Prochnik S."/>
            <person name="Xin M."/>
            <person name="Ma C."/>
            <person name="Schmutz J."/>
            <person name="Wing R.A."/>
            <person name="Mitchell-Olds T."/>
            <person name="Schumaker K.S."/>
            <person name="Wang X."/>
        </authorList>
    </citation>
    <scope>NUCLEOTIDE SEQUENCE [LARGE SCALE GENOMIC DNA]</scope>
</reference>
<sequence>MFSEVEITRDVAICGKLLKSQSPSHQQIISRLLNDLIGETACREHGFYLGITALKSISNNNSNNNNNNNDHQEQVLSFTVSFTCRTFLPAKGDILQGVVYKVYLTGVFIRSGPLRNAYLSRLKMPGYRYLPAAESEDEKPCFQKDDLTKIAAEVVVRFEVYAVRFEDGVDTEGNDVQVLATMEDDSLGPISLTGSDEPYM</sequence>
<dbReference type="GO" id="GO:0000428">
    <property type="term" value="C:DNA-directed RNA polymerase complex"/>
    <property type="evidence" value="ECO:0007669"/>
    <property type="project" value="UniProtKB-KW"/>
</dbReference>
<keyword evidence="1" id="KW-0539">Nucleus</keyword>
<keyword evidence="1" id="KW-0240">DNA-directed RNA polymerase</keyword>
<dbReference type="PANTHER" id="PTHR12709">
    <property type="entry name" value="DNA-DIRECTED RNA POLYMERASE II, III"/>
    <property type="match status" value="1"/>
</dbReference>
<dbReference type="InterPro" id="IPR012340">
    <property type="entry name" value="NA-bd_OB-fold"/>
</dbReference>
<dbReference type="KEGG" id="eus:EUTSA_v10026282mg"/>
<dbReference type="InterPro" id="IPR045113">
    <property type="entry name" value="Rpb7-like"/>
</dbReference>
<dbReference type="GO" id="GO:0003697">
    <property type="term" value="F:single-stranded DNA binding"/>
    <property type="evidence" value="ECO:0007669"/>
    <property type="project" value="TreeGrafter"/>
</dbReference>
<dbReference type="EMBL" id="KI517384">
    <property type="protein sequence ID" value="ESQ56150.1"/>
    <property type="molecule type" value="Genomic_DNA"/>
</dbReference>
<evidence type="ECO:0000256" key="1">
    <source>
        <dbReference type="RuleBase" id="RU369086"/>
    </source>
</evidence>
<dbReference type="SUPFAM" id="SSF50249">
    <property type="entry name" value="Nucleic acid-binding proteins"/>
    <property type="match status" value="1"/>
</dbReference>
<dbReference type="OrthoDB" id="1162399at2759"/>
<keyword evidence="3" id="KW-1185">Reference proteome</keyword>
<dbReference type="GO" id="GO:0006352">
    <property type="term" value="P:DNA-templated transcription initiation"/>
    <property type="evidence" value="ECO:0007669"/>
    <property type="project" value="UniProtKB-UniRule"/>
</dbReference>
<dbReference type="PANTHER" id="PTHR12709:SF6">
    <property type="entry name" value="DNA-DIRECTED RNA POLYMERASE SUBUNIT 7-LIKE PROTEIN"/>
    <property type="match status" value="1"/>
</dbReference>